<feature type="compositionally biased region" description="Polar residues" evidence="2">
    <location>
        <begin position="244"/>
        <end position="253"/>
    </location>
</feature>
<feature type="compositionally biased region" description="Basic and acidic residues" evidence="2">
    <location>
        <begin position="1421"/>
        <end position="1456"/>
    </location>
</feature>
<feature type="region of interest" description="Disordered" evidence="2">
    <location>
        <begin position="327"/>
        <end position="529"/>
    </location>
</feature>
<feature type="compositionally biased region" description="Low complexity" evidence="2">
    <location>
        <begin position="778"/>
        <end position="789"/>
    </location>
</feature>
<evidence type="ECO:0000256" key="2">
    <source>
        <dbReference type="SAM" id="MobiDB-lite"/>
    </source>
</evidence>
<feature type="compositionally biased region" description="Pro residues" evidence="2">
    <location>
        <begin position="377"/>
        <end position="391"/>
    </location>
</feature>
<dbReference type="VEuPathDB" id="FungiDB:yc1106_01209"/>
<proteinExistence type="predicted"/>
<feature type="compositionally biased region" description="Polar residues" evidence="2">
    <location>
        <begin position="327"/>
        <end position="336"/>
    </location>
</feature>
<keyword evidence="4" id="KW-1185">Reference proteome</keyword>
<evidence type="ECO:0000313" key="3">
    <source>
        <dbReference type="EMBL" id="USP73935.1"/>
    </source>
</evidence>
<feature type="region of interest" description="Disordered" evidence="2">
    <location>
        <begin position="177"/>
        <end position="255"/>
    </location>
</feature>
<dbReference type="OrthoDB" id="3796606at2759"/>
<feature type="compositionally biased region" description="Basic and acidic residues" evidence="2">
    <location>
        <begin position="1402"/>
        <end position="1414"/>
    </location>
</feature>
<feature type="compositionally biased region" description="Polar residues" evidence="2">
    <location>
        <begin position="518"/>
        <end position="528"/>
    </location>
</feature>
<organism evidence="3 4">
    <name type="scientific">Curvularia clavata</name>
    <dbReference type="NCBI Taxonomy" id="95742"/>
    <lineage>
        <taxon>Eukaryota</taxon>
        <taxon>Fungi</taxon>
        <taxon>Dikarya</taxon>
        <taxon>Ascomycota</taxon>
        <taxon>Pezizomycotina</taxon>
        <taxon>Dothideomycetes</taxon>
        <taxon>Pleosporomycetidae</taxon>
        <taxon>Pleosporales</taxon>
        <taxon>Pleosporineae</taxon>
        <taxon>Pleosporaceae</taxon>
        <taxon>Curvularia</taxon>
    </lineage>
</organism>
<dbReference type="EMBL" id="CP089274">
    <property type="protein sequence ID" value="USP73935.1"/>
    <property type="molecule type" value="Genomic_DNA"/>
</dbReference>
<keyword evidence="1" id="KW-0175">Coiled coil</keyword>
<evidence type="ECO:0000256" key="1">
    <source>
        <dbReference type="SAM" id="Coils"/>
    </source>
</evidence>
<feature type="compositionally biased region" description="Polar residues" evidence="2">
    <location>
        <begin position="848"/>
        <end position="859"/>
    </location>
</feature>
<feature type="compositionally biased region" description="Polar residues" evidence="2">
    <location>
        <begin position="562"/>
        <end position="590"/>
    </location>
</feature>
<feature type="compositionally biased region" description="Low complexity" evidence="2">
    <location>
        <begin position="440"/>
        <end position="458"/>
    </location>
</feature>
<feature type="region of interest" description="Disordered" evidence="2">
    <location>
        <begin position="546"/>
        <end position="590"/>
    </location>
</feature>
<feature type="region of interest" description="Disordered" evidence="2">
    <location>
        <begin position="841"/>
        <end position="861"/>
    </location>
</feature>
<dbReference type="Proteomes" id="UP001056012">
    <property type="component" value="Chromosome 1"/>
</dbReference>
<feature type="compositionally biased region" description="Basic and acidic residues" evidence="2">
    <location>
        <begin position="340"/>
        <end position="359"/>
    </location>
</feature>
<feature type="coiled-coil region" evidence="1">
    <location>
        <begin position="1180"/>
        <end position="1207"/>
    </location>
</feature>
<gene>
    <name evidence="3" type="ORF">yc1106_01209</name>
</gene>
<accession>A0A9Q8Z1H3</accession>
<evidence type="ECO:0008006" key="5">
    <source>
        <dbReference type="Google" id="ProtNLM"/>
    </source>
</evidence>
<feature type="region of interest" description="Disordered" evidence="2">
    <location>
        <begin position="770"/>
        <end position="789"/>
    </location>
</feature>
<evidence type="ECO:0000313" key="4">
    <source>
        <dbReference type="Proteomes" id="UP001056012"/>
    </source>
</evidence>
<protein>
    <recommendedName>
        <fullName evidence="5">PAT1 multi-domain protein</fullName>
    </recommendedName>
</protein>
<name>A0A9Q8Z1H3_CURCL</name>
<feature type="region of interest" description="Disordered" evidence="2">
    <location>
        <begin position="1367"/>
        <end position="1456"/>
    </location>
</feature>
<sequence length="1456" mass="161161">MSSKDNLALDLEHGVRRWDRARWISVFSSHNPTIREVTECLGLGLSASSSTTNRGIPKFDNPDYRKLSSEVTKLSKELPKERDALLDFAADPHSLDQELEELLASYGPAIWGKGADRSCLLTPDSTKKTYNKDLFYEEPEHKEILKIHLHRWIIIKACYYIRNMKLKRPSGANDYDQIADIDGEGLSPHSTPQSLTPPDMDSVAGTDLDVKPINLKKRKSNTHLTNSDDDEMDGTPVKRPYNTMPISRTSSPRKSLKSLYPAVSGSMENLPPMLTHAHRFSPAPGSGPEAARTQLAPLTNNDLNGVARPFNVSQSPTPVNFTAVNTGGFTAVNTPPSAKETLRDPVREAAREPSKEIQRRSPGSGHRHSNSYTSPYEPSPPGSAPPRPATDPPRSVMPAPPTSAPVNHILPPVTSVASTNGHLKKDSPIVQHAQHAHIAPQPQSQSPQQQILQPIQPQHNQHAPLPSHPHVQHQQPTPRPPSPSNASAHHFGRSLAPHPRSRSSTPLAQAAPNKPTMAPNTQPTSAPSVQGAAAYGIQLVPIQEAPQAAASRPAPPIAVQPAPSQHTPHQTVLKSQHSEPTQAASAISRQSVPTADLRLLQCEVTAGLFTFFFPRPSMPPDEAALLQRLHALWFHGESLFRAELSTHYDLVSKILTAWLHERQAIAALRHSMAANPGVSHVGLVDRLLAMNDLRAMRLKWKNMSPIDGMSPEDLLCMAFKVMTNTEGSEYLFKDGLARLELSVFEFLRSEDSKIVMQRRDTRAVSHAAQTANPNAAGLPSLSTTPPSSQPFAQCGIDAQQRPLRAPFPVAVRCGLPSMYDQVSDQPHDFWEQPQPCPLTANARAPSARHQNGPVNTSRASRPPGSLYTLSLLDTLPLSISVLRCSGSPAGLQLQSRYSLPQAMVLRLFVPPGEGQHRLVPKRPDTIGANATLQTCLVSSTLLAAVYTSFASTLNQRIAPQQAILPSKPALFVRSSARLGLCVGLAGAAVNWYYYSSFANVVVAGKVQEVNKWKLYESTKRYTVDDGALAGAALGLSASIPMLLRRRSLAIPRWTRCLGMMNIGGCTGVLGAHAYFRYTGERQKAYKRLDAHRKRRSLEFWAIFWDKELMAKLSPIMQQYVRHNGVWYTQLLPDDVFDRMDDDEPDEAAVQTVKQSTNVDAHPAEQKPDLPFYFSPVDYTADLAQINVEGTELRIEEMEIEKQVLLEEAEYLLFLNAQQRYEYCRKDKSMDPDERLRRLQEIHLVDVAYNRLRNAADALDMKIIHWRMSLQHKAVLESPISPDNDEAAWLPQPHLINPTTHRPSFSALEIEKLGAQIHAEVQRFEEGSVDARFAREKRERWRKDAEDGRVILRAADHVLFRMQKALEGQENRAQSGRNKMRAVAETKPATVAGESSGAASPGKEIHPVNESKPTTDDGDDTSPTRDDMRLKREVEQSRADAQKAVKPRRESLEPNKP</sequence>
<reference evidence="3" key="1">
    <citation type="submission" date="2021-12" db="EMBL/GenBank/DDBJ databases">
        <title>Curvularia clavata genome.</title>
        <authorList>
            <person name="Cao Y."/>
        </authorList>
    </citation>
    <scope>NUCLEOTIDE SEQUENCE</scope>
    <source>
        <strain evidence="3">Yc1106</strain>
    </source>
</reference>